<sequence>MHLTIILLLSFHLCQKNWKLGWDPIVEGIDDDQWYYLNWRTFDSYLKYRGLWACEYGSLGKMVHVSCTWKLSDARHWEDDGEVPLHASDDPSELRWGLICSVQLLTCNNRSDKWSELFISPSVREVTQVFRDNIWLDSLEPEFQRNPYHIISRFWTLKRDKISGRYHIEDTVGQSQKRTMELHVMPHDEPKVKDIATASSTSEKEVEVISNGRTQLRELRCAMKDDVLSEGRGYPAFTVDEVNIFFALRDPPTRCQKRMSCNTQSMHPEDMTGMFVGNFDDDVQFLHVDFDKTPSVDEARAISGDTPPVLRAVKVTGDRTIPKGETSFFGILRYDKTIEQFHRLRTSEWDGEVHPLEGFGRAEVHEETEESTVPWEKIHIFFLSMDLILDMSVNFETAPTSGSLAKLARRFPSKEEITSSSLVGAFLLFLPRK</sequence>
<protein>
    <submittedName>
        <fullName evidence="2">Uncharacterized protein</fullName>
    </submittedName>
</protein>
<name>A0A2P6N7E5_9EUKA</name>
<evidence type="ECO:0000256" key="1">
    <source>
        <dbReference type="SAM" id="SignalP"/>
    </source>
</evidence>
<reference evidence="2 3" key="1">
    <citation type="journal article" date="2018" name="Genome Biol. Evol.">
        <title>Multiple Roots of Fruiting Body Formation in Amoebozoa.</title>
        <authorList>
            <person name="Hillmann F."/>
            <person name="Forbes G."/>
            <person name="Novohradska S."/>
            <person name="Ferling I."/>
            <person name="Riege K."/>
            <person name="Groth M."/>
            <person name="Westermann M."/>
            <person name="Marz M."/>
            <person name="Spaller T."/>
            <person name="Winckler T."/>
            <person name="Schaap P."/>
            <person name="Glockner G."/>
        </authorList>
    </citation>
    <scope>NUCLEOTIDE SEQUENCE [LARGE SCALE GENOMIC DNA]</scope>
    <source>
        <strain evidence="2 3">Jena</strain>
    </source>
</reference>
<organism evidence="2 3">
    <name type="scientific">Planoprotostelium fungivorum</name>
    <dbReference type="NCBI Taxonomy" id="1890364"/>
    <lineage>
        <taxon>Eukaryota</taxon>
        <taxon>Amoebozoa</taxon>
        <taxon>Evosea</taxon>
        <taxon>Variosea</taxon>
        <taxon>Cavosteliida</taxon>
        <taxon>Cavosteliaceae</taxon>
        <taxon>Planoprotostelium</taxon>
    </lineage>
</organism>
<feature type="chain" id="PRO_5015189214" evidence="1">
    <location>
        <begin position="17"/>
        <end position="433"/>
    </location>
</feature>
<proteinExistence type="predicted"/>
<keyword evidence="3" id="KW-1185">Reference proteome</keyword>
<accession>A0A2P6N7E5</accession>
<evidence type="ECO:0000313" key="3">
    <source>
        <dbReference type="Proteomes" id="UP000241769"/>
    </source>
</evidence>
<dbReference type="EMBL" id="MDYQ01000168">
    <property type="protein sequence ID" value="PRP79863.1"/>
    <property type="molecule type" value="Genomic_DNA"/>
</dbReference>
<dbReference type="InParanoid" id="A0A2P6N7E5"/>
<gene>
    <name evidence="2" type="ORF">PROFUN_12475</name>
</gene>
<evidence type="ECO:0000313" key="2">
    <source>
        <dbReference type="EMBL" id="PRP79863.1"/>
    </source>
</evidence>
<comment type="caution">
    <text evidence="2">The sequence shown here is derived from an EMBL/GenBank/DDBJ whole genome shotgun (WGS) entry which is preliminary data.</text>
</comment>
<feature type="signal peptide" evidence="1">
    <location>
        <begin position="1"/>
        <end position="16"/>
    </location>
</feature>
<dbReference type="OrthoDB" id="422206at2759"/>
<dbReference type="AlphaFoldDB" id="A0A2P6N7E5"/>
<keyword evidence="1" id="KW-0732">Signal</keyword>
<dbReference type="Proteomes" id="UP000241769">
    <property type="component" value="Unassembled WGS sequence"/>
</dbReference>